<proteinExistence type="predicted"/>
<feature type="transmembrane region" description="Helical" evidence="2">
    <location>
        <begin position="81"/>
        <end position="100"/>
    </location>
</feature>
<comment type="caution">
    <text evidence="3">The sequence shown here is derived from an EMBL/GenBank/DDBJ whole genome shotgun (WGS) entry which is preliminary data.</text>
</comment>
<dbReference type="EMBL" id="BNJK01000001">
    <property type="protein sequence ID" value="GHO95388.1"/>
    <property type="molecule type" value="Genomic_DNA"/>
</dbReference>
<protein>
    <submittedName>
        <fullName evidence="3">Uncharacterized protein</fullName>
    </submittedName>
</protein>
<reference evidence="3" key="1">
    <citation type="submission" date="2020-10" db="EMBL/GenBank/DDBJ databases">
        <title>Taxonomic study of unclassified bacteria belonging to the class Ktedonobacteria.</title>
        <authorList>
            <person name="Yabe S."/>
            <person name="Wang C.M."/>
            <person name="Zheng Y."/>
            <person name="Sakai Y."/>
            <person name="Cavaletti L."/>
            <person name="Monciardini P."/>
            <person name="Donadio S."/>
        </authorList>
    </citation>
    <scope>NUCLEOTIDE SEQUENCE</scope>
    <source>
        <strain evidence="3">ID150040</strain>
    </source>
</reference>
<dbReference type="Proteomes" id="UP000597444">
    <property type="component" value="Unassembled WGS sequence"/>
</dbReference>
<accession>A0A8J3IKD3</accession>
<feature type="transmembrane region" description="Helical" evidence="2">
    <location>
        <begin position="377"/>
        <end position="398"/>
    </location>
</feature>
<sequence length="534" mass="59514">MKGSVGEKPRDRFRSWPAERRISLLMAGFTVIFLLIGILRIVFRMLWIVAQGARGFFREAIPAMFKSLTVAPPAFRKASRLAHCGAVFYIGQYLLFLYLVKVKSGFVVGRLGWIPTWYAIFVMSIPMSWYLSLLVGLYQFYCRRGKRLPNSDVEWQQILEATKRLFRRGTVIGIISSLAATPLGVGLAMLLSVHGLLQFSLIQLVELYLSNKIGVKTNTFWTGLSTRRPGVVSKETPYGLLAAKVWRRALCWWVVPVWQGAALTGSSGAWAGSTCLGVDPADLVQAVTPDGYKHPAVKLVARVRGELSELARSKVANAVRTARRNRQYGRWAVLRLRLLGKFLLSMLLQPLGRASIRSVRWLLPKRENAELQSLMRLVRVAHVLGVILLFTPVMLFRLAPGAVVRRKNDFMIFSPLVGQVGIKFMIEEESGMNYYLAEYGQWPCGDEAEMEVFGNAGRLMVTSVPDTAANIGPVQWATNWLNRLIGNHNAQVYRVLPGGLNIIFAGPMTAAQAQALGKGSEQETSEPEVESNTL</sequence>
<gene>
    <name evidence="3" type="ORF">KSF_054360</name>
</gene>
<keyword evidence="4" id="KW-1185">Reference proteome</keyword>
<evidence type="ECO:0000256" key="2">
    <source>
        <dbReference type="SAM" id="Phobius"/>
    </source>
</evidence>
<evidence type="ECO:0000256" key="1">
    <source>
        <dbReference type="SAM" id="MobiDB-lite"/>
    </source>
</evidence>
<feature type="transmembrane region" description="Helical" evidence="2">
    <location>
        <begin position="171"/>
        <end position="197"/>
    </location>
</feature>
<keyword evidence="2" id="KW-1133">Transmembrane helix</keyword>
<feature type="transmembrane region" description="Helical" evidence="2">
    <location>
        <begin position="120"/>
        <end position="141"/>
    </location>
</feature>
<keyword evidence="2" id="KW-0472">Membrane</keyword>
<keyword evidence="2" id="KW-0812">Transmembrane</keyword>
<evidence type="ECO:0000313" key="3">
    <source>
        <dbReference type="EMBL" id="GHO95388.1"/>
    </source>
</evidence>
<evidence type="ECO:0000313" key="4">
    <source>
        <dbReference type="Proteomes" id="UP000597444"/>
    </source>
</evidence>
<dbReference type="AlphaFoldDB" id="A0A8J3IKD3"/>
<feature type="transmembrane region" description="Helical" evidence="2">
    <location>
        <begin position="22"/>
        <end position="43"/>
    </location>
</feature>
<name>A0A8J3IKD3_9CHLR</name>
<feature type="compositionally biased region" description="Acidic residues" evidence="1">
    <location>
        <begin position="523"/>
        <end position="534"/>
    </location>
</feature>
<organism evidence="3 4">
    <name type="scientific">Reticulibacter mediterranei</name>
    <dbReference type="NCBI Taxonomy" id="2778369"/>
    <lineage>
        <taxon>Bacteria</taxon>
        <taxon>Bacillati</taxon>
        <taxon>Chloroflexota</taxon>
        <taxon>Ktedonobacteria</taxon>
        <taxon>Ktedonobacterales</taxon>
        <taxon>Reticulibacteraceae</taxon>
        <taxon>Reticulibacter</taxon>
    </lineage>
</organism>
<feature type="region of interest" description="Disordered" evidence="1">
    <location>
        <begin position="514"/>
        <end position="534"/>
    </location>
</feature>